<keyword evidence="2" id="KW-1134">Transmembrane beta strand</keyword>
<reference evidence="9" key="1">
    <citation type="journal article" date="2019" name="Int. J. Syst. Evol. Microbiol.">
        <title>The Global Catalogue of Microorganisms (GCM) 10K type strain sequencing project: providing services to taxonomists for standard genome sequencing and annotation.</title>
        <authorList>
            <consortium name="The Broad Institute Genomics Platform"/>
            <consortium name="The Broad Institute Genome Sequencing Center for Infectious Disease"/>
            <person name="Wu L."/>
            <person name="Ma J."/>
        </authorList>
    </citation>
    <scope>NUCLEOTIDE SEQUENCE [LARGE SCALE GENOMIC DNA]</scope>
    <source>
        <strain evidence="9">JCM 32105</strain>
    </source>
</reference>
<evidence type="ECO:0000256" key="4">
    <source>
        <dbReference type="ARBA" id="ARBA00022729"/>
    </source>
</evidence>
<dbReference type="Gene3D" id="2.40.160.50">
    <property type="entry name" value="membrane protein fhac: a member of the omp85/tpsb transporter family"/>
    <property type="match status" value="1"/>
</dbReference>
<dbReference type="PANTHER" id="PTHR12815:SF47">
    <property type="entry name" value="TRANSLOCATION AND ASSEMBLY MODULE SUBUNIT TAMA"/>
    <property type="match status" value="1"/>
</dbReference>
<dbReference type="InterPro" id="IPR023707">
    <property type="entry name" value="OM_assembly_BamA"/>
</dbReference>
<feature type="domain" description="POTRA" evidence="7">
    <location>
        <begin position="445"/>
        <end position="520"/>
    </location>
</feature>
<dbReference type="EMBL" id="BAABFA010000019">
    <property type="protein sequence ID" value="GAA4468827.1"/>
    <property type="molecule type" value="Genomic_DNA"/>
</dbReference>
<accession>A0ABP8NMJ8</accession>
<sequence>MPVNTGEYTVVRRTGGLVRIYILLVSLCMTGVLNAQAQLGGSGSGSGLGSYRQQQSADPNRPKEYELAGITVSGAQYLDQDLLISVSNLIVGQKIRLPNDENISKAVRALWKQELFSNIEITVSKIIDDKIFLNIAVEERPRLSKYNFKNIKTGEAKELKNKMPLVTNKVVTDATRKEAMERIKKHYVDKGYGRVQVSVIERKDTLAVNKVILTFYIQKGVKTHINQVNIAGAENATEARLKRTLKGTKEMSHITLHPDKAMNAYGSSKRSFGKYMREFGFLSLSKTMDALDPYFRFKFFASSKFNQTKFEEDKQALVAYYNTLGFRDATIDADTVYPVRNGNLNVDIKVREGHKYYFGDINWKGNTKYSSEVLARVLGIKKGDVYNQALLETRMGRQLNPEGGEDVSSLYMDDGYLFFNIEPVEMSIVGDTINYEMRITEGAQATIREIGISGNDRTNEHVIRRELYTYPGDKFSRSALIRSQREIANLGFFDQEKIGLQPKPHPEDGTVDIDYSVVEKSSDQLQLSAGFGGGVNFYGNIGITFNNFSARNIFRPKFWDPLPVGDGQKFSITYASNGPYYNALTTSFTEPWLGGRRPNALSASLTFNRMAPQGASGNTYLQMLGGGLSMGKRLSWPDNFFVFNYGLYFNNYKLKNYNLIQGVDFANGTSNDLNVKLVLSRNSLDGPLYPRGGSNIAFTFQFTPPYSMFTGKDYTNESTEKKYKWIEYHKYRFVADWYQKVHGNLVLRLGVKYGFMGYYNQGLGYSPFGRYQLGGDGMTMGQFFIGKEIISQRGYDPYAQAATIFNKYVAELRYPFSLSPTATIYGLAFVDAANAWNNFTEYNPLKLNRDAGVGIRVFLPMFGLLGLDYGVGFDKYDPTYGVTGLKSLAKFTFMLGFEPD</sequence>
<evidence type="ECO:0000256" key="1">
    <source>
        <dbReference type="ARBA" id="ARBA00004370"/>
    </source>
</evidence>
<protein>
    <submittedName>
        <fullName evidence="8">Outer membrane protein assembly factor BamA</fullName>
    </submittedName>
</protein>
<dbReference type="PANTHER" id="PTHR12815">
    <property type="entry name" value="SORTING AND ASSEMBLY MACHINERY SAMM50 PROTEIN FAMILY MEMBER"/>
    <property type="match status" value="1"/>
</dbReference>
<dbReference type="Pfam" id="PF07244">
    <property type="entry name" value="POTRA"/>
    <property type="match status" value="4"/>
</dbReference>
<evidence type="ECO:0000256" key="5">
    <source>
        <dbReference type="ARBA" id="ARBA00023136"/>
    </source>
</evidence>
<evidence type="ECO:0000313" key="8">
    <source>
        <dbReference type="EMBL" id="GAA4468827.1"/>
    </source>
</evidence>
<name>A0ABP8NMJ8_9BACT</name>
<dbReference type="InterPro" id="IPR039910">
    <property type="entry name" value="D15-like"/>
</dbReference>
<keyword evidence="3" id="KW-0812">Transmembrane</keyword>
<keyword evidence="5" id="KW-0472">Membrane</keyword>
<keyword evidence="9" id="KW-1185">Reference proteome</keyword>
<organism evidence="8 9">
    <name type="scientific">Nemorincola caseinilytica</name>
    <dbReference type="NCBI Taxonomy" id="2054315"/>
    <lineage>
        <taxon>Bacteria</taxon>
        <taxon>Pseudomonadati</taxon>
        <taxon>Bacteroidota</taxon>
        <taxon>Chitinophagia</taxon>
        <taxon>Chitinophagales</taxon>
        <taxon>Chitinophagaceae</taxon>
        <taxon>Nemorincola</taxon>
    </lineage>
</organism>
<dbReference type="Gene3D" id="3.10.20.310">
    <property type="entry name" value="membrane protein fhac"/>
    <property type="match status" value="5"/>
</dbReference>
<evidence type="ECO:0000256" key="2">
    <source>
        <dbReference type="ARBA" id="ARBA00022452"/>
    </source>
</evidence>
<evidence type="ECO:0000256" key="3">
    <source>
        <dbReference type="ARBA" id="ARBA00022692"/>
    </source>
</evidence>
<dbReference type="InterPro" id="IPR010827">
    <property type="entry name" value="BamA/TamA_POTRA"/>
</dbReference>
<dbReference type="PROSITE" id="PS51779">
    <property type="entry name" value="POTRA"/>
    <property type="match status" value="1"/>
</dbReference>
<gene>
    <name evidence="8" type="primary">bamA</name>
    <name evidence="8" type="ORF">GCM10023093_27180</name>
</gene>
<dbReference type="InterPro" id="IPR034746">
    <property type="entry name" value="POTRA"/>
</dbReference>
<comment type="subcellular location">
    <subcellularLocation>
        <location evidence="1">Membrane</location>
    </subcellularLocation>
</comment>
<evidence type="ECO:0000256" key="6">
    <source>
        <dbReference type="ARBA" id="ARBA00023237"/>
    </source>
</evidence>
<proteinExistence type="predicted"/>
<dbReference type="Proteomes" id="UP001500067">
    <property type="component" value="Unassembled WGS sequence"/>
</dbReference>
<comment type="caution">
    <text evidence="8">The sequence shown here is derived from an EMBL/GenBank/DDBJ whole genome shotgun (WGS) entry which is preliminary data.</text>
</comment>
<dbReference type="PIRSF" id="PIRSF006076">
    <property type="entry name" value="OM_assembly_OMP85"/>
    <property type="match status" value="1"/>
</dbReference>
<keyword evidence="4" id="KW-0732">Signal</keyword>
<evidence type="ECO:0000313" key="9">
    <source>
        <dbReference type="Proteomes" id="UP001500067"/>
    </source>
</evidence>
<keyword evidence="6" id="KW-0998">Cell outer membrane</keyword>
<evidence type="ECO:0000259" key="7">
    <source>
        <dbReference type="PROSITE" id="PS51779"/>
    </source>
</evidence>